<name>A0ACB7SI23_HYAAI</name>
<evidence type="ECO:0000313" key="1">
    <source>
        <dbReference type="EMBL" id="KAH6933606.1"/>
    </source>
</evidence>
<protein>
    <submittedName>
        <fullName evidence="1">Uncharacterized protein</fullName>
    </submittedName>
</protein>
<comment type="caution">
    <text evidence="1">The sequence shown here is derived from an EMBL/GenBank/DDBJ whole genome shotgun (WGS) entry which is preliminary data.</text>
</comment>
<proteinExistence type="predicted"/>
<organism evidence="1 2">
    <name type="scientific">Hyalomma asiaticum</name>
    <name type="common">Tick</name>
    <dbReference type="NCBI Taxonomy" id="266040"/>
    <lineage>
        <taxon>Eukaryota</taxon>
        <taxon>Metazoa</taxon>
        <taxon>Ecdysozoa</taxon>
        <taxon>Arthropoda</taxon>
        <taxon>Chelicerata</taxon>
        <taxon>Arachnida</taxon>
        <taxon>Acari</taxon>
        <taxon>Parasitiformes</taxon>
        <taxon>Ixodida</taxon>
        <taxon>Ixodoidea</taxon>
        <taxon>Ixodidae</taxon>
        <taxon>Hyalomminae</taxon>
        <taxon>Hyalomma</taxon>
    </lineage>
</organism>
<evidence type="ECO:0000313" key="2">
    <source>
        <dbReference type="Proteomes" id="UP000821845"/>
    </source>
</evidence>
<sequence length="458" mass="49427">MNGASRQLVTSSTPPVAEYGTAVSERCHIVKEDGTLTECPPQLSAAQTVLVNCASPVPTPKKDIDSTGHASISVGSSEARSPGEPIEGLRLCHLCKWPNFDGYGFALKADRNRNGQFVASVDRGSPAHLGGLRKKDRIVEDSSRASITSHAPITLQHESAAAEHTKYVWAVKPLSQSMPLLANQPMTIASEFRRCDDEATSHRNNRARQQPVKSECRDTAKPSPKLYTIQEAPSPPTTAATTFMTSQLRASAEPCDNGSPPRCHTRNAADYFPAFDESAAINSTQFTPTHSGSPEDGNSLYDSPLRAAPSTVAQHTHPPSAPGLTGYASSQPCGPFCPAQRWLSMSFQAPYVPLEPVRQQERTTTYAPGYSDFLSMYSGYASSSPLNGATETTAVFQTLSEPHGAGADVEASRRSATGRPAELREYTRPRRASGQHSQFDSCVLRRKRDGRIGQERPG</sequence>
<dbReference type="EMBL" id="CM023484">
    <property type="protein sequence ID" value="KAH6933606.1"/>
    <property type="molecule type" value="Genomic_DNA"/>
</dbReference>
<keyword evidence="2" id="KW-1185">Reference proteome</keyword>
<gene>
    <name evidence="1" type="ORF">HPB50_016794</name>
</gene>
<accession>A0ACB7SI23</accession>
<reference evidence="1" key="1">
    <citation type="submission" date="2020-05" db="EMBL/GenBank/DDBJ databases">
        <title>Large-scale comparative analyses of tick genomes elucidate their genetic diversity and vector capacities.</title>
        <authorList>
            <person name="Jia N."/>
            <person name="Wang J."/>
            <person name="Shi W."/>
            <person name="Du L."/>
            <person name="Sun Y."/>
            <person name="Zhan W."/>
            <person name="Jiang J."/>
            <person name="Wang Q."/>
            <person name="Zhang B."/>
            <person name="Ji P."/>
            <person name="Sakyi L.B."/>
            <person name="Cui X."/>
            <person name="Yuan T."/>
            <person name="Jiang B."/>
            <person name="Yang W."/>
            <person name="Lam T.T.-Y."/>
            <person name="Chang Q."/>
            <person name="Ding S."/>
            <person name="Wang X."/>
            <person name="Zhu J."/>
            <person name="Ruan X."/>
            <person name="Zhao L."/>
            <person name="Wei J."/>
            <person name="Que T."/>
            <person name="Du C."/>
            <person name="Cheng J."/>
            <person name="Dai P."/>
            <person name="Han X."/>
            <person name="Huang E."/>
            <person name="Gao Y."/>
            <person name="Liu J."/>
            <person name="Shao H."/>
            <person name="Ye R."/>
            <person name="Li L."/>
            <person name="Wei W."/>
            <person name="Wang X."/>
            <person name="Wang C."/>
            <person name="Yang T."/>
            <person name="Huo Q."/>
            <person name="Li W."/>
            <person name="Guo W."/>
            <person name="Chen H."/>
            <person name="Zhou L."/>
            <person name="Ni X."/>
            <person name="Tian J."/>
            <person name="Zhou Y."/>
            <person name="Sheng Y."/>
            <person name="Liu T."/>
            <person name="Pan Y."/>
            <person name="Xia L."/>
            <person name="Li J."/>
            <person name="Zhao F."/>
            <person name="Cao W."/>
        </authorList>
    </citation>
    <scope>NUCLEOTIDE SEQUENCE</scope>
    <source>
        <strain evidence="1">Hyas-2018</strain>
    </source>
</reference>
<dbReference type="Proteomes" id="UP000821845">
    <property type="component" value="Chromosome 4"/>
</dbReference>